<dbReference type="STRING" id="1150625.Q75_11855"/>
<proteinExistence type="predicted"/>
<dbReference type="PATRIC" id="fig|1150625.3.peg.2523"/>
<accession>A0A147K6K8</accession>
<dbReference type="AlphaFoldDB" id="A0A147K6K8"/>
<comment type="caution">
    <text evidence="2">The sequence shown here is derived from an EMBL/GenBank/DDBJ whole genome shotgun (WGS) entry which is preliminary data.</text>
</comment>
<organism evidence="2 3">
    <name type="scientific">Bacillus coahuilensis p1.1.43</name>
    <dbReference type="NCBI Taxonomy" id="1150625"/>
    <lineage>
        <taxon>Bacteria</taxon>
        <taxon>Bacillati</taxon>
        <taxon>Bacillota</taxon>
        <taxon>Bacilli</taxon>
        <taxon>Bacillales</taxon>
        <taxon>Bacillaceae</taxon>
        <taxon>Bacillus</taxon>
    </lineage>
</organism>
<dbReference type="EMBL" id="LDYG01000035">
    <property type="protein sequence ID" value="KUP05531.1"/>
    <property type="molecule type" value="Genomic_DNA"/>
</dbReference>
<evidence type="ECO:0000259" key="1">
    <source>
        <dbReference type="Pfam" id="PF03413"/>
    </source>
</evidence>
<evidence type="ECO:0000313" key="2">
    <source>
        <dbReference type="EMBL" id="KUP05531.1"/>
    </source>
</evidence>
<reference evidence="2 3" key="1">
    <citation type="journal article" date="2016" name="Front. Microbiol.">
        <title>Microevolution Analysis of Bacillus coahuilensis Unveils Differences in Phosphorus Acquisition Strategies and Their Regulation.</title>
        <authorList>
            <person name="Gomez-Lunar Z."/>
            <person name="Hernandez-Gonzalez I."/>
            <person name="Rodriguez-Torres M.D."/>
            <person name="Souza V."/>
            <person name="Olmedo-Alvarez G."/>
        </authorList>
    </citation>
    <scope>NUCLEOTIDE SEQUENCE [LARGE SCALE GENOMIC DNA]</scope>
    <source>
        <strain evidence="3">p1.1.43</strain>
    </source>
</reference>
<protein>
    <recommendedName>
        <fullName evidence="1">PepSY domain-containing protein</fullName>
    </recommendedName>
</protein>
<name>A0A147K6K8_9BACI</name>
<gene>
    <name evidence="2" type="ORF">Q75_11855</name>
</gene>
<evidence type="ECO:0000313" key="3">
    <source>
        <dbReference type="Proteomes" id="UP000074108"/>
    </source>
</evidence>
<dbReference type="OrthoDB" id="2989832at2"/>
<dbReference type="InterPro" id="IPR025711">
    <property type="entry name" value="PepSY"/>
</dbReference>
<feature type="domain" description="PepSY" evidence="1">
    <location>
        <begin position="31"/>
        <end position="100"/>
    </location>
</feature>
<dbReference type="RefSeq" id="WP_059351483.1">
    <property type="nucleotide sequence ID" value="NZ_LDYG01000035.1"/>
</dbReference>
<dbReference type="Pfam" id="PF03413">
    <property type="entry name" value="PepSY"/>
    <property type="match status" value="1"/>
</dbReference>
<dbReference type="Proteomes" id="UP000074108">
    <property type="component" value="Unassembled WGS sequence"/>
</dbReference>
<sequence length="110" mass="12339">MNWKSLLIGTIAGFAGGYLVKELSTSSSYVSSEAVLEKVKKAFREKGPIDGSWIHMEPEDYVIDPVHTKVYRGGIMRQRNSQNEQFEFIADAKTGSILRIDTVTKELQTV</sequence>
<keyword evidence="3" id="KW-1185">Reference proteome</keyword>